<evidence type="ECO:0000256" key="6">
    <source>
        <dbReference type="ARBA" id="ARBA00023136"/>
    </source>
</evidence>
<name>A0ABS8Y5U7_DATST</name>
<keyword evidence="3" id="KW-0808">Transferase</keyword>
<dbReference type="Proteomes" id="UP000823775">
    <property type="component" value="Unassembled WGS sequence"/>
</dbReference>
<evidence type="ECO:0000313" key="9">
    <source>
        <dbReference type="Proteomes" id="UP000823775"/>
    </source>
</evidence>
<evidence type="ECO:0000256" key="5">
    <source>
        <dbReference type="ARBA" id="ARBA00022989"/>
    </source>
</evidence>
<evidence type="ECO:0000256" key="3">
    <source>
        <dbReference type="ARBA" id="ARBA00022679"/>
    </source>
</evidence>
<dbReference type="PANTHER" id="PTHR13301">
    <property type="entry name" value="X-BOX TRANSCRIPTION FACTOR-RELATED"/>
    <property type="match status" value="1"/>
</dbReference>
<evidence type="ECO:0000256" key="7">
    <source>
        <dbReference type="ARBA" id="ARBA00023316"/>
    </source>
</evidence>
<reference evidence="8 9" key="1">
    <citation type="journal article" date="2021" name="BMC Genomics">
        <title>Datura genome reveals duplications of psychoactive alkaloid biosynthetic genes and high mutation rate following tissue culture.</title>
        <authorList>
            <person name="Rajewski A."/>
            <person name="Carter-House D."/>
            <person name="Stajich J."/>
            <person name="Litt A."/>
        </authorList>
    </citation>
    <scope>NUCLEOTIDE SEQUENCE [LARGE SCALE GENOMIC DNA]</scope>
    <source>
        <strain evidence="8">AR-01</strain>
    </source>
</reference>
<keyword evidence="9" id="KW-1185">Reference proteome</keyword>
<evidence type="ECO:0000256" key="1">
    <source>
        <dbReference type="ARBA" id="ARBA00004308"/>
    </source>
</evidence>
<keyword evidence="2" id="KW-0328">Glycosyltransferase</keyword>
<gene>
    <name evidence="8" type="ORF">HAX54_025165</name>
</gene>
<dbReference type="Pfam" id="PF03552">
    <property type="entry name" value="Cellulose_synt"/>
    <property type="match status" value="1"/>
</dbReference>
<dbReference type="InterPro" id="IPR005150">
    <property type="entry name" value="Cellulose_synth"/>
</dbReference>
<evidence type="ECO:0000256" key="2">
    <source>
        <dbReference type="ARBA" id="ARBA00022676"/>
    </source>
</evidence>
<proteinExistence type="predicted"/>
<evidence type="ECO:0000256" key="4">
    <source>
        <dbReference type="ARBA" id="ARBA00022692"/>
    </source>
</evidence>
<keyword evidence="7" id="KW-0961">Cell wall biogenesis/degradation</keyword>
<keyword evidence="5" id="KW-1133">Transmembrane helix</keyword>
<keyword evidence="6" id="KW-0472">Membrane</keyword>
<sequence>MVDSVGLECLALNYGLGFTVSSLSHFVGTKFIVTHFGERLLQRYKKELLRIDVFVCTADPAIELPIMVINTVLSVMPYNYSPEKLSVYLSDDVGSELKFYALLEASCFSKYWLPYCKKFNVEPRSPAAYFTSLSVSDRSDADFSEIKRLYEDMENKIEVACRVGAIPDQVKLEHKGFSKWGSYSSRGNHASSVQILVDSRDEEMKDIDR</sequence>
<comment type="subcellular location">
    <subcellularLocation>
        <location evidence="1">Endomembrane system</location>
    </subcellularLocation>
</comment>
<protein>
    <submittedName>
        <fullName evidence="8">Uncharacterized protein</fullName>
    </submittedName>
</protein>
<accession>A0ABS8Y5U7</accession>
<dbReference type="EMBL" id="JACEIK010030539">
    <property type="protein sequence ID" value="MCE5166726.1"/>
    <property type="molecule type" value="Genomic_DNA"/>
</dbReference>
<evidence type="ECO:0000313" key="8">
    <source>
        <dbReference type="EMBL" id="MCE5166726.1"/>
    </source>
</evidence>
<feature type="non-terminal residue" evidence="8">
    <location>
        <position position="209"/>
    </location>
</feature>
<organism evidence="8 9">
    <name type="scientific">Datura stramonium</name>
    <name type="common">Jimsonweed</name>
    <name type="synonym">Common thornapple</name>
    <dbReference type="NCBI Taxonomy" id="4076"/>
    <lineage>
        <taxon>Eukaryota</taxon>
        <taxon>Viridiplantae</taxon>
        <taxon>Streptophyta</taxon>
        <taxon>Embryophyta</taxon>
        <taxon>Tracheophyta</taxon>
        <taxon>Spermatophyta</taxon>
        <taxon>Magnoliopsida</taxon>
        <taxon>eudicotyledons</taxon>
        <taxon>Gunneridae</taxon>
        <taxon>Pentapetalae</taxon>
        <taxon>asterids</taxon>
        <taxon>lamiids</taxon>
        <taxon>Solanales</taxon>
        <taxon>Solanaceae</taxon>
        <taxon>Solanoideae</taxon>
        <taxon>Datureae</taxon>
        <taxon>Datura</taxon>
    </lineage>
</organism>
<comment type="caution">
    <text evidence="8">The sequence shown here is derived from an EMBL/GenBank/DDBJ whole genome shotgun (WGS) entry which is preliminary data.</text>
</comment>
<keyword evidence="4" id="KW-0812">Transmembrane</keyword>